<keyword evidence="1" id="KW-0456">Lyase</keyword>
<gene>
    <name evidence="1" type="ORF">GCM10025875_15230</name>
</gene>
<reference evidence="1" key="1">
    <citation type="journal article" date="2014" name="Int. J. Syst. Evol. Microbiol.">
        <title>Complete genome sequence of Corynebacterium casei LMG S-19264T (=DSM 44701T), isolated from a smear-ripened cheese.</title>
        <authorList>
            <consortium name="US DOE Joint Genome Institute (JGI-PGF)"/>
            <person name="Walter F."/>
            <person name="Albersmeier A."/>
            <person name="Kalinowski J."/>
            <person name="Ruckert C."/>
        </authorList>
    </citation>
    <scope>NUCLEOTIDE SEQUENCE</scope>
    <source>
        <strain evidence="1">NBRC 112290</strain>
    </source>
</reference>
<accession>A0AA37XE61</accession>
<comment type="caution">
    <text evidence="1">The sequence shown here is derived from an EMBL/GenBank/DDBJ whole genome shotgun (WGS) entry which is preliminary data.</text>
</comment>
<dbReference type="InterPro" id="IPR004260">
    <property type="entry name" value="Pyr-dimer_DNA_glycosylase"/>
</dbReference>
<evidence type="ECO:0000313" key="1">
    <source>
        <dbReference type="EMBL" id="GMA31531.1"/>
    </source>
</evidence>
<proteinExistence type="predicted"/>
<sequence>MRIWSLHPDLLDRPALVAGWREGLLAQAVLAGRTTGFRAHPQLVRFREDPAPVRAIGAHLTALAQEATARGYRFDVSRILEPGPADGRLEVTSGQLAFELAHLRTKVEARSAAHVPVLDARVLRPHPVFREVPGPVAAWERT</sequence>
<protein>
    <submittedName>
        <fullName evidence="1">Pyrimidine dimer DNA glycosylase /DNA-(Apurinic or apyrimidinic site) lyase</fullName>
    </submittedName>
</protein>
<keyword evidence="2" id="KW-1185">Reference proteome</keyword>
<organism evidence="1 2">
    <name type="scientific">Litorihabitans aurantiacus</name>
    <dbReference type="NCBI Taxonomy" id="1930061"/>
    <lineage>
        <taxon>Bacteria</taxon>
        <taxon>Bacillati</taxon>
        <taxon>Actinomycetota</taxon>
        <taxon>Actinomycetes</taxon>
        <taxon>Micrococcales</taxon>
        <taxon>Beutenbergiaceae</taxon>
        <taxon>Litorihabitans</taxon>
    </lineage>
</organism>
<dbReference type="RefSeq" id="WP_284250335.1">
    <property type="nucleotide sequence ID" value="NZ_BSUM01000001.1"/>
</dbReference>
<dbReference type="AlphaFoldDB" id="A0AA37XE61"/>
<reference evidence="1" key="2">
    <citation type="submission" date="2023-02" db="EMBL/GenBank/DDBJ databases">
        <authorList>
            <person name="Sun Q."/>
            <person name="Mori K."/>
        </authorList>
    </citation>
    <scope>NUCLEOTIDE SEQUENCE</scope>
    <source>
        <strain evidence="1">NBRC 112290</strain>
    </source>
</reference>
<dbReference type="Pfam" id="PF03013">
    <property type="entry name" value="Pyr_excise"/>
    <property type="match status" value="1"/>
</dbReference>
<dbReference type="GO" id="GO:0016829">
    <property type="term" value="F:lyase activity"/>
    <property type="evidence" value="ECO:0007669"/>
    <property type="project" value="UniProtKB-KW"/>
</dbReference>
<evidence type="ECO:0000313" key="2">
    <source>
        <dbReference type="Proteomes" id="UP001157161"/>
    </source>
</evidence>
<dbReference type="EMBL" id="BSUM01000001">
    <property type="protein sequence ID" value="GMA31531.1"/>
    <property type="molecule type" value="Genomic_DNA"/>
</dbReference>
<dbReference type="Proteomes" id="UP001157161">
    <property type="component" value="Unassembled WGS sequence"/>
</dbReference>
<name>A0AA37XE61_9MICO</name>